<dbReference type="PANTHER" id="PTHR30518">
    <property type="entry name" value="ENDOLYTIC MUREIN TRANSGLYCOSYLASE"/>
    <property type="match status" value="1"/>
</dbReference>
<accession>A0A0X8F9R7</accession>
<keyword evidence="1 7" id="KW-1003">Cell membrane</keyword>
<gene>
    <name evidence="7" type="primary">mltG</name>
    <name evidence="9" type="ORF">AWM72_00735</name>
    <name evidence="10" type="ORF">CYJ28_00110</name>
</gene>
<dbReference type="EMBL" id="CP014160">
    <property type="protein sequence ID" value="AMB93395.1"/>
    <property type="molecule type" value="Genomic_DNA"/>
</dbReference>
<evidence type="ECO:0000313" key="10">
    <source>
        <dbReference type="EMBL" id="PKZ22996.1"/>
    </source>
</evidence>
<feature type="compositionally biased region" description="Low complexity" evidence="8">
    <location>
        <begin position="382"/>
        <end position="398"/>
    </location>
</feature>
<evidence type="ECO:0000256" key="1">
    <source>
        <dbReference type="ARBA" id="ARBA00022475"/>
    </source>
</evidence>
<keyword evidence="3 7" id="KW-1133">Transmembrane helix</keyword>
<evidence type="ECO:0000256" key="6">
    <source>
        <dbReference type="ARBA" id="ARBA00023316"/>
    </source>
</evidence>
<keyword evidence="2 7" id="KW-0812">Transmembrane</keyword>
<comment type="similarity">
    <text evidence="7">Belongs to the transglycosylase MltG family.</text>
</comment>
<reference evidence="10 12" key="3">
    <citation type="submission" date="2017-12" db="EMBL/GenBank/DDBJ databases">
        <title>Phylogenetic diversity of female urinary microbiome.</title>
        <authorList>
            <person name="Thomas-White K."/>
            <person name="Wolfe A.J."/>
        </authorList>
    </citation>
    <scope>NUCLEOTIDE SEQUENCE [LARGE SCALE GENOMIC DNA]</scope>
    <source>
        <strain evidence="10 12">UMB0139</strain>
    </source>
</reference>
<dbReference type="RefSeq" id="WP_067971736.1">
    <property type="nucleotide sequence ID" value="NZ_CAJHKM010000003.1"/>
</dbReference>
<evidence type="ECO:0000256" key="5">
    <source>
        <dbReference type="ARBA" id="ARBA00023239"/>
    </source>
</evidence>
<dbReference type="GO" id="GO:0005886">
    <property type="term" value="C:plasma membrane"/>
    <property type="evidence" value="ECO:0007669"/>
    <property type="project" value="UniProtKB-SubCell"/>
</dbReference>
<dbReference type="OrthoDB" id="9814591at2"/>
<evidence type="ECO:0000256" key="2">
    <source>
        <dbReference type="ARBA" id="ARBA00022692"/>
    </source>
</evidence>
<name>A0A0X8F9R7_9LACT</name>
<dbReference type="CDD" id="cd08010">
    <property type="entry name" value="MltG_like"/>
    <property type="match status" value="1"/>
</dbReference>
<evidence type="ECO:0000256" key="3">
    <source>
        <dbReference type="ARBA" id="ARBA00022989"/>
    </source>
</evidence>
<dbReference type="AlphaFoldDB" id="A0A0X8F9R7"/>
<evidence type="ECO:0000313" key="9">
    <source>
        <dbReference type="EMBL" id="AMB93395.1"/>
    </source>
</evidence>
<feature type="site" description="Important for catalytic activity" evidence="7">
    <location>
        <position position="257"/>
    </location>
</feature>
<evidence type="ECO:0000313" key="11">
    <source>
        <dbReference type="Proteomes" id="UP000069912"/>
    </source>
</evidence>
<keyword evidence="5 7" id="KW-0456">Lyase</keyword>
<reference evidence="9 11" key="1">
    <citation type="journal article" date="2016" name="Genome Announc.">
        <title>Complete Genome Sequences of Aerococcus christensenii CCUG 28831T, Aerococcus sanguinicola CCUG 43001T, Aerococcus urinae CCUG 36881T, Aerococcus urinaeequi CCUG 28094T, Aerococcus urinaehominis CCUG 42038 BT, and Aerococcus viridans CCUG 4311T.</title>
        <authorList>
            <person name="Carkaci D."/>
            <person name="Dargis R."/>
            <person name="Nielsen X.C."/>
            <person name="Skovgaard O."/>
            <person name="Fuursted K."/>
            <person name="Christensen J.J."/>
        </authorList>
    </citation>
    <scope>NUCLEOTIDE SEQUENCE [LARGE SCALE GENOMIC DNA]</scope>
    <source>
        <strain evidence="9 11">CCUG43001</strain>
    </source>
</reference>
<dbReference type="EC" id="4.2.2.29" evidence="7"/>
<dbReference type="GO" id="GO:0071555">
    <property type="term" value="P:cell wall organization"/>
    <property type="evidence" value="ECO:0007669"/>
    <property type="project" value="UniProtKB-KW"/>
</dbReference>
<dbReference type="KEGG" id="asan:AWM72_00735"/>
<organism evidence="9 11">
    <name type="scientific">Aerococcus sanguinicola</name>
    <dbReference type="NCBI Taxonomy" id="119206"/>
    <lineage>
        <taxon>Bacteria</taxon>
        <taxon>Bacillati</taxon>
        <taxon>Bacillota</taxon>
        <taxon>Bacilli</taxon>
        <taxon>Lactobacillales</taxon>
        <taxon>Aerococcaceae</taxon>
        <taxon>Aerococcus</taxon>
    </lineage>
</organism>
<dbReference type="GeneID" id="92902598"/>
<sequence>MRKRTRRQPRQTAEQEHLEGQGPKRKSVTNRLITSLFVTLIVIVLAFAAYIGVMASTGGFKPSKDIVIEVPQGASQASVAQELEDKQVIFNDDIFRLYLRFNPIENLQAGTYKMQTHSSFSQAAKNLAEGAKEMEAGIAIPEGTDIESMATIIEQNTPFSAQDFMALVTSPDYFQKLLATYPELLADVSQNNDVRYKLEGYLFPATYQLREGQDLEAFVTQMVDETNKFYQNNKTTFQASDLSVNEIFTLASLVEAEASTTEDRAMIAGVFYNRLADKMPIQSDISVNYALGEHKSYVTIKDTQVDSPYNLYKNPGLGPGPYNNPGAESLQAVLNPKENDYYYFVADLSTGEVYYSKTYEDHLKLVDEHVSEEDAKLAQPKASQSTGQSQTQATSSSN</sequence>
<keyword evidence="11" id="KW-1185">Reference proteome</keyword>
<feature type="region of interest" description="Disordered" evidence="8">
    <location>
        <begin position="1"/>
        <end position="25"/>
    </location>
</feature>
<keyword evidence="6 7" id="KW-0961">Cell wall biogenesis/degradation</keyword>
<dbReference type="Gene3D" id="3.30.1490.480">
    <property type="entry name" value="Endolytic murein transglycosylase"/>
    <property type="match status" value="1"/>
</dbReference>
<evidence type="ECO:0000256" key="8">
    <source>
        <dbReference type="SAM" id="MobiDB-lite"/>
    </source>
</evidence>
<dbReference type="GO" id="GO:0008932">
    <property type="term" value="F:lytic endotransglycosylase activity"/>
    <property type="evidence" value="ECO:0007669"/>
    <property type="project" value="UniProtKB-UniRule"/>
</dbReference>
<reference evidence="11" key="2">
    <citation type="submission" date="2016-01" db="EMBL/GenBank/DDBJ databases">
        <title>Six Aerococcus type strain genome sequencing and assembly using PacBio and Illumina Hiseq.</title>
        <authorList>
            <person name="Carkaci D."/>
            <person name="Dargis R."/>
            <person name="Nielsen X.C."/>
            <person name="Skovgaard O."/>
            <person name="Fuursted K."/>
            <person name="Christensen J.J."/>
        </authorList>
    </citation>
    <scope>NUCLEOTIDE SEQUENCE [LARGE SCALE GENOMIC DNA]</scope>
    <source>
        <strain evidence="11">CCUG43001</strain>
    </source>
</reference>
<feature type="transmembrane region" description="Helical" evidence="7">
    <location>
        <begin position="32"/>
        <end position="53"/>
    </location>
</feature>
<comment type="catalytic activity">
    <reaction evidence="7">
        <text>a peptidoglycan chain = a peptidoglycan chain with N-acetyl-1,6-anhydromuramyl-[peptide] at the reducing end + a peptidoglycan chain with N-acetylglucosamine at the non-reducing end.</text>
        <dbReference type="EC" id="4.2.2.29"/>
    </reaction>
</comment>
<protein>
    <recommendedName>
        <fullName evidence="7">Endolytic murein transglycosylase</fullName>
        <ecNumber evidence="7">4.2.2.29</ecNumber>
    </recommendedName>
    <alternativeName>
        <fullName evidence="7">Peptidoglycan lytic transglycosylase</fullName>
    </alternativeName>
    <alternativeName>
        <fullName evidence="7">Peptidoglycan polymerization terminase</fullName>
    </alternativeName>
</protein>
<dbReference type="NCBIfam" id="TIGR00247">
    <property type="entry name" value="endolytic transglycosylase MltG"/>
    <property type="match status" value="1"/>
</dbReference>
<evidence type="ECO:0000256" key="4">
    <source>
        <dbReference type="ARBA" id="ARBA00023136"/>
    </source>
</evidence>
<evidence type="ECO:0000256" key="7">
    <source>
        <dbReference type="HAMAP-Rule" id="MF_02065"/>
    </source>
</evidence>
<dbReference type="Proteomes" id="UP000234239">
    <property type="component" value="Unassembled WGS sequence"/>
</dbReference>
<dbReference type="InterPro" id="IPR003770">
    <property type="entry name" value="MLTG-like"/>
</dbReference>
<dbReference type="HAMAP" id="MF_02065">
    <property type="entry name" value="MltG"/>
    <property type="match status" value="1"/>
</dbReference>
<comment type="subcellular location">
    <subcellularLocation>
        <location evidence="7">Cell membrane</location>
        <topology evidence="7">Single-pass membrane protein</topology>
    </subcellularLocation>
</comment>
<dbReference type="Pfam" id="PF02618">
    <property type="entry name" value="YceG"/>
    <property type="match status" value="1"/>
</dbReference>
<dbReference type="GO" id="GO:0009252">
    <property type="term" value="P:peptidoglycan biosynthetic process"/>
    <property type="evidence" value="ECO:0007669"/>
    <property type="project" value="UniProtKB-UniRule"/>
</dbReference>
<dbReference type="PANTHER" id="PTHR30518:SF2">
    <property type="entry name" value="ENDOLYTIC MUREIN TRANSGLYCOSYLASE"/>
    <property type="match status" value="1"/>
</dbReference>
<proteinExistence type="inferred from homology"/>
<feature type="region of interest" description="Disordered" evidence="8">
    <location>
        <begin position="370"/>
        <end position="398"/>
    </location>
</feature>
<dbReference type="Proteomes" id="UP000069912">
    <property type="component" value="Chromosome"/>
</dbReference>
<dbReference type="EMBL" id="PKGY01000001">
    <property type="protein sequence ID" value="PKZ22996.1"/>
    <property type="molecule type" value="Genomic_DNA"/>
</dbReference>
<evidence type="ECO:0000313" key="12">
    <source>
        <dbReference type="Proteomes" id="UP000234239"/>
    </source>
</evidence>
<comment type="function">
    <text evidence="7">Functions as a peptidoglycan terminase that cleaves nascent peptidoglycan strands endolytically to terminate their elongation.</text>
</comment>
<keyword evidence="4 7" id="KW-0472">Membrane</keyword>